<reference evidence="2 3" key="1">
    <citation type="submission" date="2019-10" db="EMBL/GenBank/DDBJ databases">
        <authorList>
            <person name="Palmer J.M."/>
        </authorList>
    </citation>
    <scope>NUCLEOTIDE SEQUENCE [LARGE SCALE GENOMIC DNA]</scope>
    <source>
        <strain evidence="2 3">TWF718</strain>
    </source>
</reference>
<dbReference type="AlphaFoldDB" id="A0AAN8RJT8"/>
<protein>
    <submittedName>
        <fullName evidence="2">Uncharacterized protein</fullName>
    </submittedName>
</protein>
<sequence>MDEGVLINQCGEQWWDYYKVETDTDRASVDAEAAGGVLQTDPSTTRTKHPSTTNHQPSSPSSSNHQTMQSKIKPTKKQPRHYPNMTMMPVGRPGTSRNNR</sequence>
<dbReference type="EMBL" id="JAVHNR010000010">
    <property type="protein sequence ID" value="KAK6331983.1"/>
    <property type="molecule type" value="Genomic_DNA"/>
</dbReference>
<name>A0AAN8RJT8_9PEZI</name>
<evidence type="ECO:0000313" key="2">
    <source>
        <dbReference type="EMBL" id="KAK6331983.1"/>
    </source>
</evidence>
<keyword evidence="3" id="KW-1185">Reference proteome</keyword>
<dbReference type="Proteomes" id="UP001313282">
    <property type="component" value="Unassembled WGS sequence"/>
</dbReference>
<organism evidence="2 3">
    <name type="scientific">Orbilia javanica</name>
    <dbReference type="NCBI Taxonomy" id="47235"/>
    <lineage>
        <taxon>Eukaryota</taxon>
        <taxon>Fungi</taxon>
        <taxon>Dikarya</taxon>
        <taxon>Ascomycota</taxon>
        <taxon>Pezizomycotina</taxon>
        <taxon>Orbiliomycetes</taxon>
        <taxon>Orbiliales</taxon>
        <taxon>Orbiliaceae</taxon>
        <taxon>Orbilia</taxon>
    </lineage>
</organism>
<proteinExistence type="predicted"/>
<evidence type="ECO:0000313" key="3">
    <source>
        <dbReference type="Proteomes" id="UP001313282"/>
    </source>
</evidence>
<feature type="region of interest" description="Disordered" evidence="1">
    <location>
        <begin position="29"/>
        <end position="100"/>
    </location>
</feature>
<comment type="caution">
    <text evidence="2">The sequence shown here is derived from an EMBL/GenBank/DDBJ whole genome shotgun (WGS) entry which is preliminary data.</text>
</comment>
<feature type="compositionally biased region" description="Low complexity" evidence="1">
    <location>
        <begin position="50"/>
        <end position="70"/>
    </location>
</feature>
<gene>
    <name evidence="2" type="ORF">TWF718_002520</name>
</gene>
<accession>A0AAN8RJT8</accession>
<evidence type="ECO:0000256" key="1">
    <source>
        <dbReference type="SAM" id="MobiDB-lite"/>
    </source>
</evidence>